<comment type="caution">
    <text evidence="2">The sequence shown here is derived from an EMBL/GenBank/DDBJ whole genome shotgun (WGS) entry which is preliminary data.</text>
</comment>
<sequence length="282" mass="32975">MGTTLIASVTTGRGITEYRKVLTADNNIFRQPDNLDKSAEYNPATLLEDNGWYGLERFSDKPYCFEFLQQGFSSVDYDAINRNDFGKIVFLCGYQDELFFFQRVTPTRQVNRKRIVFFGESCKYEESSTSISLNEYPDAIYNSDNNTLYFRKLRNISTIFDGIDELYREATEDEVKYFLDHQFIELTEDFASDNVMANNRKRIAMALETLKHLSVDEREVVFKYIKDYYPELANGNNKFNIHNEDSLKKLLYGIEQRYYTTPIGDERRLANSIIRINQGGQI</sequence>
<evidence type="ECO:0000313" key="2">
    <source>
        <dbReference type="EMBL" id="RAL70242.1"/>
    </source>
</evidence>
<dbReference type="AlphaFoldDB" id="A0A328ENK2"/>
<evidence type="ECO:0000313" key="4">
    <source>
        <dbReference type="Proteomes" id="UP000249146"/>
    </source>
</evidence>
<dbReference type="EMBL" id="QGLD01000011">
    <property type="protein sequence ID" value="RAL70242.1"/>
    <property type="molecule type" value="Genomic_DNA"/>
</dbReference>
<gene>
    <name evidence="2" type="ORF">C1G86_1116</name>
    <name evidence="1" type="ORF">C1G87_1082</name>
</gene>
<accession>A0A328ENK2</accession>
<dbReference type="Proteomes" id="UP000248786">
    <property type="component" value="Unassembled WGS sequence"/>
</dbReference>
<dbReference type="EMBL" id="QGLC01000011">
    <property type="protein sequence ID" value="RAL69108.1"/>
    <property type="molecule type" value="Genomic_DNA"/>
</dbReference>
<reference evidence="3 4" key="1">
    <citation type="submission" date="2018-05" db="EMBL/GenBank/DDBJ databases">
        <title>Draft genome sequences of Dehalococcoides mccartyi strains RC and KS.</title>
        <authorList>
            <person name="Higgins S.A."/>
            <person name="Padilla-Crespo E."/>
            <person name="Loeffler F.E."/>
        </authorList>
    </citation>
    <scope>NUCLEOTIDE SEQUENCE [LARGE SCALE GENOMIC DNA]</scope>
    <source>
        <strain evidence="2 3">KS</strain>
        <strain evidence="1 4">RC</strain>
    </source>
</reference>
<organism evidence="2 3">
    <name type="scientific">Dehalococcoides mccartyi</name>
    <dbReference type="NCBI Taxonomy" id="61435"/>
    <lineage>
        <taxon>Bacteria</taxon>
        <taxon>Bacillati</taxon>
        <taxon>Chloroflexota</taxon>
        <taxon>Dehalococcoidia</taxon>
        <taxon>Dehalococcoidales</taxon>
        <taxon>Dehalococcoidaceae</taxon>
        <taxon>Dehalococcoides</taxon>
    </lineage>
</organism>
<name>A0A328ENK2_9CHLR</name>
<evidence type="ECO:0000313" key="3">
    <source>
        <dbReference type="Proteomes" id="UP000248786"/>
    </source>
</evidence>
<evidence type="ECO:0000313" key="1">
    <source>
        <dbReference type="EMBL" id="RAL69108.1"/>
    </source>
</evidence>
<protein>
    <submittedName>
        <fullName evidence="2">Uncharacterized protein</fullName>
    </submittedName>
</protein>
<proteinExistence type="predicted"/>
<dbReference type="Proteomes" id="UP000249146">
    <property type="component" value="Unassembled WGS sequence"/>
</dbReference>